<dbReference type="Gene3D" id="3.40.50.450">
    <property type="match status" value="1"/>
</dbReference>
<comment type="caution">
    <text evidence="2">The sequence shown here is derived from an EMBL/GenBank/DDBJ whole genome shotgun (WGS) entry which is preliminary data.</text>
</comment>
<protein>
    <submittedName>
        <fullName evidence="2">Uncharacterized protein</fullName>
    </submittedName>
</protein>
<dbReference type="AlphaFoldDB" id="X6MC29"/>
<feature type="compositionally biased region" description="Basic residues" evidence="1">
    <location>
        <begin position="1"/>
        <end position="11"/>
    </location>
</feature>
<evidence type="ECO:0000313" key="3">
    <source>
        <dbReference type="Proteomes" id="UP000023152"/>
    </source>
</evidence>
<proteinExistence type="predicted"/>
<gene>
    <name evidence="2" type="ORF">RFI_25982</name>
</gene>
<accession>X6MC29</accession>
<feature type="compositionally biased region" description="Basic and acidic residues" evidence="1">
    <location>
        <begin position="96"/>
        <end position="111"/>
    </location>
</feature>
<feature type="compositionally biased region" description="Basic and acidic residues" evidence="1">
    <location>
        <begin position="466"/>
        <end position="522"/>
    </location>
</feature>
<evidence type="ECO:0000256" key="1">
    <source>
        <dbReference type="SAM" id="MobiDB-lite"/>
    </source>
</evidence>
<dbReference type="OrthoDB" id="2379830at2759"/>
<evidence type="ECO:0000313" key="2">
    <source>
        <dbReference type="EMBL" id="ETO11394.1"/>
    </source>
</evidence>
<sequence>MPKKRNSKKKNVTTDRPSIATTSIPSREHLIPLLDTLEFYNAGLKAVNGKYLHKQLDGDFYERIVYDNDPCFEEDSKQKEEKTSAISDPVAALLTNDDKTITTNEGDKAETKAAPSSEIAEVDKSANTKSAPSTKAKKVYRFEIEFQQFSKSTNDVPHKLLNKSGCWILSRVDIHPKKILYGSNCPLKDKFPTSNWFTIAKDDINPPPKIRVPETKSNVDAIASEKELKKQNKRAKQKHKKQETDEHDNGDNDNDDGRGDGDDDSEKDKEEENDDTTALVEKQTKKKEEVGSQPINVRPSQHWKDQQRALLQRQQNKFASGTAKFDQHMFRDQSRGLLMVVTGGQTGVHRAAFDAAIKHHIPIGGWCPKDREAEDGVIPDIYPLQETKTTHYSERTEANVVDSDATLIINIGKLDGETQETVQCISKYAKDLMVVQLKPDVRIVAVEPNKAKWMTADSSQPSESSSAHDIDTTITTKEKEKETSQKEEITSSQGDKEEKPVEKHETNTDTVQELKEDRTKSDEMTTFADGRTLRVAEWIRLNKIKNLFFSLLNCNQSFAFFFFEKLLLIIFIAQEEEINQEKHLALLNLSLKSAQLITKKAIHLQQLEVRKYT</sequence>
<name>X6MC29_RETFI</name>
<feature type="region of interest" description="Disordered" evidence="1">
    <location>
        <begin position="199"/>
        <end position="302"/>
    </location>
</feature>
<reference evidence="2 3" key="1">
    <citation type="journal article" date="2013" name="Curr. Biol.">
        <title>The Genome of the Foraminiferan Reticulomyxa filosa.</title>
        <authorList>
            <person name="Glockner G."/>
            <person name="Hulsmann N."/>
            <person name="Schleicher M."/>
            <person name="Noegel A.A."/>
            <person name="Eichinger L."/>
            <person name="Gallinger C."/>
            <person name="Pawlowski J."/>
            <person name="Sierra R."/>
            <person name="Euteneuer U."/>
            <person name="Pillet L."/>
            <person name="Moustafa A."/>
            <person name="Platzer M."/>
            <person name="Groth M."/>
            <person name="Szafranski K."/>
            <person name="Schliwa M."/>
        </authorList>
    </citation>
    <scope>NUCLEOTIDE SEQUENCE [LARGE SCALE GENOMIC DNA]</scope>
</reference>
<feature type="compositionally biased region" description="Basic residues" evidence="1">
    <location>
        <begin position="231"/>
        <end position="241"/>
    </location>
</feature>
<dbReference type="Pfam" id="PF12694">
    <property type="entry name" value="cpYpsA"/>
    <property type="match status" value="1"/>
</dbReference>
<dbReference type="EMBL" id="ASPP01022527">
    <property type="protein sequence ID" value="ETO11394.1"/>
    <property type="molecule type" value="Genomic_DNA"/>
</dbReference>
<keyword evidence="3" id="KW-1185">Reference proteome</keyword>
<feature type="compositionally biased region" description="Polar residues" evidence="1">
    <location>
        <begin position="14"/>
        <end position="23"/>
    </location>
</feature>
<feature type="region of interest" description="Disordered" evidence="1">
    <location>
        <begin position="1"/>
        <end position="23"/>
    </location>
</feature>
<feature type="compositionally biased region" description="Basic and acidic residues" evidence="1">
    <location>
        <begin position="242"/>
        <end position="270"/>
    </location>
</feature>
<organism evidence="2 3">
    <name type="scientific">Reticulomyxa filosa</name>
    <dbReference type="NCBI Taxonomy" id="46433"/>
    <lineage>
        <taxon>Eukaryota</taxon>
        <taxon>Sar</taxon>
        <taxon>Rhizaria</taxon>
        <taxon>Retaria</taxon>
        <taxon>Foraminifera</taxon>
        <taxon>Monothalamids</taxon>
        <taxon>Reticulomyxidae</taxon>
        <taxon>Reticulomyxa</taxon>
    </lineage>
</organism>
<feature type="region of interest" description="Disordered" evidence="1">
    <location>
        <begin position="453"/>
        <end position="522"/>
    </location>
</feature>
<dbReference type="InterPro" id="IPR024755">
    <property type="entry name" value="cpYpsA"/>
</dbReference>
<dbReference type="Proteomes" id="UP000023152">
    <property type="component" value="Unassembled WGS sequence"/>
</dbReference>
<feature type="region of interest" description="Disordered" evidence="1">
    <location>
        <begin position="96"/>
        <end position="130"/>
    </location>
</feature>